<reference evidence="4" key="1">
    <citation type="journal article" date="2015" name="Genome Announc.">
        <title>Draft genome sequence of the fungus Penicillium brasilianum MG11.</title>
        <authorList>
            <person name="Horn F."/>
            <person name="Linde J."/>
            <person name="Mattern D.J."/>
            <person name="Walther G."/>
            <person name="Guthke R."/>
            <person name="Brakhage A.A."/>
            <person name="Valiante V."/>
        </authorList>
    </citation>
    <scope>NUCLEOTIDE SEQUENCE [LARGE SCALE GENOMIC DNA]</scope>
    <source>
        <strain evidence="4">MG11</strain>
    </source>
</reference>
<evidence type="ECO:0000313" key="3">
    <source>
        <dbReference type="EMBL" id="CEJ62688.1"/>
    </source>
</evidence>
<evidence type="ECO:0000313" key="4">
    <source>
        <dbReference type="Proteomes" id="UP000042958"/>
    </source>
</evidence>
<evidence type="ECO:0000256" key="2">
    <source>
        <dbReference type="SAM" id="MobiDB-lite"/>
    </source>
</evidence>
<keyword evidence="1" id="KW-0175">Coiled coil</keyword>
<dbReference type="AlphaFoldDB" id="A0A0F7U1E2"/>
<organism evidence="3 4">
    <name type="scientific">Penicillium brasilianum</name>
    <dbReference type="NCBI Taxonomy" id="104259"/>
    <lineage>
        <taxon>Eukaryota</taxon>
        <taxon>Fungi</taxon>
        <taxon>Dikarya</taxon>
        <taxon>Ascomycota</taxon>
        <taxon>Pezizomycotina</taxon>
        <taxon>Eurotiomycetes</taxon>
        <taxon>Eurotiomycetidae</taxon>
        <taxon>Eurotiales</taxon>
        <taxon>Aspergillaceae</taxon>
        <taxon>Penicillium</taxon>
    </lineage>
</organism>
<dbReference type="EMBL" id="CDHK01000020">
    <property type="protein sequence ID" value="CEJ62688.1"/>
    <property type="molecule type" value="Genomic_DNA"/>
</dbReference>
<keyword evidence="4" id="KW-1185">Reference proteome</keyword>
<name>A0A0F7U1E2_PENBI</name>
<feature type="region of interest" description="Disordered" evidence="2">
    <location>
        <begin position="97"/>
        <end position="118"/>
    </location>
</feature>
<evidence type="ECO:0000256" key="1">
    <source>
        <dbReference type="SAM" id="Coils"/>
    </source>
</evidence>
<gene>
    <name evidence="3" type="ORF">PMG11_11181</name>
</gene>
<sequence>MDTSEILRTIATLNTRTVRAERIIARYEQELSAARRSLAQTNHELEEIAKLAEILYETNRKLGTVTDYLLEQQTTKLGDQEPKSFDAVFNMVVKQVEDKSKSDSGDVGSGTHGASDYA</sequence>
<proteinExistence type="predicted"/>
<dbReference type="Proteomes" id="UP000042958">
    <property type="component" value="Unassembled WGS sequence"/>
</dbReference>
<dbReference type="OrthoDB" id="4283126at2759"/>
<protein>
    <submittedName>
        <fullName evidence="3">Uncharacterized protein</fullName>
    </submittedName>
</protein>
<accession>A0A0F7U1E2</accession>
<feature type="coiled-coil region" evidence="1">
    <location>
        <begin position="10"/>
        <end position="51"/>
    </location>
</feature>